<keyword evidence="10 15" id="KW-0862">Zinc</keyword>
<reference evidence="21 22" key="1">
    <citation type="submission" date="2017-04" db="EMBL/GenBank/DDBJ databases">
        <authorList>
            <person name="Afonso C.L."/>
            <person name="Miller P.J."/>
            <person name="Scott M.A."/>
            <person name="Spackman E."/>
            <person name="Goraichik I."/>
            <person name="Dimitrov K.M."/>
            <person name="Suarez D.L."/>
            <person name="Swayne D.E."/>
        </authorList>
    </citation>
    <scope>NUCLEOTIDE SEQUENCE [LARGE SCALE GENOMIC DNA]</scope>
</reference>
<evidence type="ECO:0000259" key="19">
    <source>
        <dbReference type="Pfam" id="PF22250"/>
    </source>
</evidence>
<feature type="domain" description="Vacuolar membrane protease transmembrane" evidence="20">
    <location>
        <begin position="404"/>
        <end position="682"/>
    </location>
</feature>
<evidence type="ECO:0000256" key="12">
    <source>
        <dbReference type="ARBA" id="ARBA00023049"/>
    </source>
</evidence>
<organism evidence="21 22">
    <name type="scientific">Maudiozyma saulgeensis</name>
    <dbReference type="NCBI Taxonomy" id="1789683"/>
    <lineage>
        <taxon>Eukaryota</taxon>
        <taxon>Fungi</taxon>
        <taxon>Dikarya</taxon>
        <taxon>Ascomycota</taxon>
        <taxon>Saccharomycotina</taxon>
        <taxon>Saccharomycetes</taxon>
        <taxon>Saccharomycetales</taxon>
        <taxon>Saccharomycetaceae</taxon>
        <taxon>Maudiozyma</taxon>
    </lineage>
</organism>
<evidence type="ECO:0000256" key="3">
    <source>
        <dbReference type="ARBA" id="ARBA00004128"/>
    </source>
</evidence>
<feature type="domain" description="Peptidase M28" evidence="18">
    <location>
        <begin position="136"/>
        <end position="326"/>
    </location>
</feature>
<evidence type="ECO:0000313" key="21">
    <source>
        <dbReference type="EMBL" id="SMN21830.1"/>
    </source>
</evidence>
<dbReference type="InterPro" id="IPR053975">
    <property type="entry name" value="PFF1_C"/>
</dbReference>
<comment type="cofactor">
    <cofactor evidence="1">
        <name>Zn(2+)</name>
        <dbReference type="ChEBI" id="CHEBI:29105"/>
    </cofactor>
</comment>
<evidence type="ECO:0000256" key="1">
    <source>
        <dbReference type="ARBA" id="ARBA00001947"/>
    </source>
</evidence>
<evidence type="ECO:0000256" key="13">
    <source>
        <dbReference type="ARBA" id="ARBA00023136"/>
    </source>
</evidence>
<dbReference type="CDD" id="cd03875">
    <property type="entry name" value="M28_Fxna_like"/>
    <property type="match status" value="1"/>
</dbReference>
<comment type="subcellular location">
    <subcellularLocation>
        <location evidence="3">Vacuole membrane</location>
        <topology evidence="3">Multi-pass membrane protein</topology>
    </subcellularLocation>
</comment>
<evidence type="ECO:0000256" key="2">
    <source>
        <dbReference type="ARBA" id="ARBA00003273"/>
    </source>
</evidence>
<feature type="region of interest" description="Disordered" evidence="16">
    <location>
        <begin position="545"/>
        <end position="565"/>
    </location>
</feature>
<keyword evidence="14" id="KW-0325">Glycoprotein</keyword>
<evidence type="ECO:0000256" key="11">
    <source>
        <dbReference type="ARBA" id="ARBA00022989"/>
    </source>
</evidence>
<feature type="transmembrane region" description="Helical" evidence="17">
    <location>
        <begin position="659"/>
        <end position="679"/>
    </location>
</feature>
<dbReference type="STRING" id="1789683.A0A1X7R8P1"/>
<feature type="domain" description="Vacuolar membrane protease C-terminal" evidence="19">
    <location>
        <begin position="713"/>
        <end position="959"/>
    </location>
</feature>
<feature type="transmembrane region" description="Helical" evidence="17">
    <location>
        <begin position="686"/>
        <end position="707"/>
    </location>
</feature>
<evidence type="ECO:0000256" key="17">
    <source>
        <dbReference type="SAM" id="Phobius"/>
    </source>
</evidence>
<feature type="compositionally biased region" description="Polar residues" evidence="16">
    <location>
        <begin position="545"/>
        <end position="560"/>
    </location>
</feature>
<dbReference type="GO" id="GO:0046872">
    <property type="term" value="F:metal ion binding"/>
    <property type="evidence" value="ECO:0007669"/>
    <property type="project" value="UniProtKB-KW"/>
</dbReference>
<evidence type="ECO:0000256" key="4">
    <source>
        <dbReference type="ARBA" id="ARBA00010918"/>
    </source>
</evidence>
<name>A0A1X7R8P1_9SACH</name>
<feature type="transmembrane region" description="Helical" evidence="17">
    <location>
        <begin position="364"/>
        <end position="386"/>
    </location>
</feature>
<feature type="transmembrane region" description="Helical" evidence="17">
    <location>
        <begin position="502"/>
        <end position="522"/>
    </location>
</feature>
<evidence type="ECO:0000256" key="14">
    <source>
        <dbReference type="ARBA" id="ARBA00023180"/>
    </source>
</evidence>
<accession>A0A1X7R8P1</accession>
<keyword evidence="22" id="KW-1185">Reference proteome</keyword>
<sequence length="967" mass="109487">MFKGIANACSACLRYRRTNVTAMLLIVYVLVVVLYLNNNLLHKNEFLPADDESVRLLENAWSDLQNITYKPHPYTSHFNDKVHDYLVYRVKELIGNNTFCEISDDYESERSILFPQKDVFNVSSKKSSVIYFESSNILVKIQGKKGKSNTEGLLLSAHYDSVPTANGATDDGKGIVSILALLDYYSKHQPERTIILNLNNNEEFGLLGAHTFFDHPWAKLTKYFINLEGTGTGEGNAILFRTTNVMTANLYKNAVKIQPFGNSIFQQGFNQRLIHSETDYKVYEANGLMGWDIAFYKPRSLYHTARDNVQSTSRSALWNMLSTTWQLSDYVSNTHSINNNDNSNDPAIFFDVYRTLFFAFSAKWLFVINILVLIGFPLLSLSLNLLARKRNIPVSVPVFSWLEFPLATSISIFLLVVSEKAIIKKNPYIVSHDFMDFILFFAVQKTFVDIILTRVLELISNQKVLKDIILIELMILSWFLLLGCTIMLKITDFKSTGVYPITGVYISISCAVLIYCLVCLFGQRKRNPHTILQTTSYSGTTEFTVSNNSDHGAQEETNAPSILHDNEQGIMGQDSEIDIDERAPLLSSSGNTNDDDDENDNIQEHTVSVLKGYCTAKHYEWLLQFLVLVPIMFILFQAVVDCLSGLNQTIQESEDSFNLVYSGVLWSSVILSLLVLPFMSKVGGHVTIFLFGAWIVTGIYCISVESFDWGTPLKVRFSQDIDGTVEITGQIDMVKNLIYDLPSYKRDNYANIKHGVKCSYGYIGVCYYKGMLPTVVPYIDKNAKNSSEILSVDVINNDRLSPDRSKYAPINAQIRLNVPNNRACVISFNSTNSMSSVSAVRKISVFNNYSSGTDTGNKLTYKSNSDINELQLHKLNFTSGGYLLGIEWFPRLLWDKKLETTQESDYLDSLGLNIRCFWGDYEPETLNNGEPIHLVPAYEELLNYAPLRYSITNKEKGLVFANQYIEL</sequence>
<feature type="transmembrane region" description="Helical" evidence="17">
    <location>
        <begin position="468"/>
        <end position="490"/>
    </location>
</feature>
<evidence type="ECO:0000256" key="10">
    <source>
        <dbReference type="ARBA" id="ARBA00022833"/>
    </source>
</evidence>
<dbReference type="GO" id="GO:0005774">
    <property type="term" value="C:vacuolar membrane"/>
    <property type="evidence" value="ECO:0007669"/>
    <property type="project" value="UniProtKB-SubCell"/>
</dbReference>
<comment type="function">
    <text evidence="2">May be involved in vacuolar sorting and osmoregulation.</text>
</comment>
<feature type="transmembrane region" description="Helical" evidence="17">
    <location>
        <begin position="398"/>
        <end position="417"/>
    </location>
</feature>
<dbReference type="Pfam" id="PF22250">
    <property type="entry name" value="PFF1_C"/>
    <property type="match status" value="1"/>
</dbReference>
<keyword evidence="5" id="KW-0926">Vacuole</keyword>
<evidence type="ECO:0000256" key="5">
    <source>
        <dbReference type="ARBA" id="ARBA00022554"/>
    </source>
</evidence>
<dbReference type="Gene3D" id="3.40.630.10">
    <property type="entry name" value="Zn peptidases"/>
    <property type="match status" value="1"/>
</dbReference>
<keyword evidence="13 17" id="KW-0472">Membrane</keyword>
<dbReference type="PANTHER" id="PTHR12147">
    <property type="entry name" value="METALLOPEPTIDASE M28 FAMILY MEMBER"/>
    <property type="match status" value="1"/>
</dbReference>
<evidence type="ECO:0000256" key="9">
    <source>
        <dbReference type="ARBA" id="ARBA00022801"/>
    </source>
</evidence>
<keyword evidence="11 17" id="KW-1133">Transmembrane helix</keyword>
<dbReference type="AlphaFoldDB" id="A0A1X7R8P1"/>
<dbReference type="PANTHER" id="PTHR12147:SF58">
    <property type="entry name" value="VACUOLAR MEMBRANE PROTEASE"/>
    <property type="match status" value="1"/>
</dbReference>
<feature type="transmembrane region" description="Helical" evidence="17">
    <location>
        <begin position="621"/>
        <end position="639"/>
    </location>
</feature>
<evidence type="ECO:0000256" key="15">
    <source>
        <dbReference type="RuleBase" id="RU361240"/>
    </source>
</evidence>
<protein>
    <recommendedName>
        <fullName evidence="15">Peptide hydrolase</fullName>
        <ecNumber evidence="15">3.4.-.-</ecNumber>
    </recommendedName>
</protein>
<comment type="similarity">
    <text evidence="4 15">Belongs to the peptidase M28 family.</text>
</comment>
<dbReference type="InterPro" id="IPR045175">
    <property type="entry name" value="M28_fam"/>
</dbReference>
<evidence type="ECO:0000259" key="20">
    <source>
        <dbReference type="Pfam" id="PF22251"/>
    </source>
</evidence>
<proteinExistence type="inferred from homology"/>
<dbReference type="Pfam" id="PF22251">
    <property type="entry name" value="PFF1_TM"/>
    <property type="match status" value="1"/>
</dbReference>
<gene>
    <name evidence="21" type="ORF">KASA_0J01529G</name>
</gene>
<feature type="transmembrane region" description="Helical" evidence="17">
    <location>
        <begin position="20"/>
        <end position="37"/>
    </location>
</feature>
<dbReference type="GO" id="GO:0008235">
    <property type="term" value="F:metalloexopeptidase activity"/>
    <property type="evidence" value="ECO:0007669"/>
    <property type="project" value="InterPro"/>
</dbReference>
<evidence type="ECO:0000256" key="16">
    <source>
        <dbReference type="SAM" id="MobiDB-lite"/>
    </source>
</evidence>
<keyword evidence="8 15" id="KW-0479">Metal-binding</keyword>
<feature type="transmembrane region" description="Helical" evidence="17">
    <location>
        <begin position="437"/>
        <end position="456"/>
    </location>
</feature>
<dbReference type="InterPro" id="IPR048024">
    <property type="entry name" value="Fxna-like_M28_dom"/>
</dbReference>
<keyword evidence="9 15" id="KW-0378">Hydrolase</keyword>
<dbReference type="GO" id="GO:0006508">
    <property type="term" value="P:proteolysis"/>
    <property type="evidence" value="ECO:0007669"/>
    <property type="project" value="UniProtKB-KW"/>
</dbReference>
<keyword evidence="7 17" id="KW-0812">Transmembrane</keyword>
<keyword evidence="12 21" id="KW-0482">Metalloprotease</keyword>
<keyword evidence="6 15" id="KW-0645">Protease</keyword>
<evidence type="ECO:0000256" key="6">
    <source>
        <dbReference type="ARBA" id="ARBA00022670"/>
    </source>
</evidence>
<dbReference type="SUPFAM" id="SSF53187">
    <property type="entry name" value="Zn-dependent exopeptidases"/>
    <property type="match status" value="1"/>
</dbReference>
<evidence type="ECO:0000259" key="18">
    <source>
        <dbReference type="Pfam" id="PF04389"/>
    </source>
</evidence>
<evidence type="ECO:0000256" key="8">
    <source>
        <dbReference type="ARBA" id="ARBA00022723"/>
    </source>
</evidence>
<dbReference type="EMBL" id="FXLY01000009">
    <property type="protein sequence ID" value="SMN21830.1"/>
    <property type="molecule type" value="Genomic_DNA"/>
</dbReference>
<evidence type="ECO:0000313" key="22">
    <source>
        <dbReference type="Proteomes" id="UP000196158"/>
    </source>
</evidence>
<dbReference type="Proteomes" id="UP000196158">
    <property type="component" value="Unassembled WGS sequence"/>
</dbReference>
<dbReference type="Pfam" id="PF04389">
    <property type="entry name" value="Peptidase_M28"/>
    <property type="match status" value="1"/>
</dbReference>
<dbReference type="EC" id="3.4.-.-" evidence="15"/>
<evidence type="ECO:0000256" key="7">
    <source>
        <dbReference type="ARBA" id="ARBA00022692"/>
    </source>
</evidence>
<dbReference type="InterPro" id="IPR007484">
    <property type="entry name" value="Peptidase_M28"/>
</dbReference>
<dbReference type="OrthoDB" id="76293at2759"/>
<dbReference type="InterPro" id="IPR053976">
    <property type="entry name" value="PFF1_TM"/>
</dbReference>